<evidence type="ECO:0000313" key="2">
    <source>
        <dbReference type="Proteomes" id="UP000029387"/>
    </source>
</evidence>
<protein>
    <recommendedName>
        <fullName evidence="3">Restriction endonuclease protein</fullName>
    </recommendedName>
</protein>
<comment type="caution">
    <text evidence="1">The sequence shown here is derived from an EMBL/GenBank/DDBJ whole genome shotgun (WGS) entry which is preliminary data.</text>
</comment>
<evidence type="ECO:0008006" key="3">
    <source>
        <dbReference type="Google" id="ProtNLM"/>
    </source>
</evidence>
<accession>A0A087RZR3</accession>
<dbReference type="EMBL" id="JOSZ01000010">
    <property type="protein sequence ID" value="KFM18967.1"/>
    <property type="molecule type" value="Genomic_DNA"/>
</dbReference>
<dbReference type="SUPFAM" id="SSF52980">
    <property type="entry name" value="Restriction endonuclease-like"/>
    <property type="match status" value="1"/>
</dbReference>
<dbReference type="InterPro" id="IPR011335">
    <property type="entry name" value="Restrct_endonuc-II-like"/>
</dbReference>
<organism evidence="1 2">
    <name type="scientific">Marine Group I thaumarchaeote SCGC AAA799-P11</name>
    <dbReference type="NCBI Taxonomy" id="1502295"/>
    <lineage>
        <taxon>Archaea</taxon>
        <taxon>Nitrososphaerota</taxon>
        <taxon>Marine Group I</taxon>
    </lineage>
</organism>
<keyword evidence="2" id="KW-1185">Reference proteome</keyword>
<gene>
    <name evidence="1" type="ORF">AAA799P11_00819</name>
</gene>
<dbReference type="PATRIC" id="fig|1502295.3.peg.782"/>
<reference evidence="1 2" key="1">
    <citation type="submission" date="2014-06" db="EMBL/GenBank/DDBJ databases">
        <authorList>
            <person name="Ngugi D.K."/>
            <person name="Blom J."/>
            <person name="Alam I."/>
            <person name="Rashid M."/>
            <person name="Baalawi W."/>
            <person name="Zhang G."/>
            <person name="Hikmawan T."/>
            <person name="Guan Y."/>
            <person name="Antunes A."/>
            <person name="Siam R."/>
            <person name="El-Dorry H."/>
            <person name="Bajic V."/>
            <person name="Stingl U."/>
        </authorList>
    </citation>
    <scope>NUCLEOTIDE SEQUENCE [LARGE SCALE GENOMIC DNA]</scope>
    <source>
        <strain evidence="1">SCGC AAA799-P11</strain>
    </source>
</reference>
<name>A0A087RZR3_9ARCH</name>
<proteinExistence type="predicted"/>
<dbReference type="Proteomes" id="UP000029387">
    <property type="component" value="Unassembled WGS sequence"/>
</dbReference>
<evidence type="ECO:0000313" key="1">
    <source>
        <dbReference type="EMBL" id="KFM18967.1"/>
    </source>
</evidence>
<sequence length="217" mass="24554">MIYETQMKTNPKMIVGLKGIIPGGVSAKDFSAVTKMSKDESKSILDEFTKNQIGTKQDDFYYFEEGDKLKIAISLLEKGLPIDEISVALDWKDFEGLTAEILSSKNFAVLKNMILTKPRMEIDVVGIRLGVAMLIDCKHWKRYSMSSLSSVVKKQIERTKQYVAKTEGAIAVPVIVTLYQDKVNFIENVPIVPIFQFSSFVDEFYGNIDQMKTIEKD</sequence>
<dbReference type="AlphaFoldDB" id="A0A087RZR3"/>